<feature type="region of interest" description="Disordered" evidence="4">
    <location>
        <begin position="728"/>
        <end position="751"/>
    </location>
</feature>
<comment type="caution">
    <text evidence="6">The sequence shown here is derived from an EMBL/GenBank/DDBJ whole genome shotgun (WGS) entry which is preliminary data.</text>
</comment>
<dbReference type="InterPro" id="IPR038765">
    <property type="entry name" value="Papain-like_cys_pep_sf"/>
</dbReference>
<feature type="compositionally biased region" description="Polar residues" evidence="4">
    <location>
        <begin position="1217"/>
        <end position="1230"/>
    </location>
</feature>
<dbReference type="SUPFAM" id="SSF57756">
    <property type="entry name" value="Retrovirus zinc finger-like domains"/>
    <property type="match status" value="1"/>
</dbReference>
<comment type="similarity">
    <text evidence="1">Belongs to the peptidase C48 family.</text>
</comment>
<dbReference type="GO" id="GO:0006508">
    <property type="term" value="P:proteolysis"/>
    <property type="evidence" value="ECO:0007669"/>
    <property type="project" value="UniProtKB-KW"/>
</dbReference>
<feature type="region of interest" description="Disordered" evidence="4">
    <location>
        <begin position="807"/>
        <end position="870"/>
    </location>
</feature>
<evidence type="ECO:0000313" key="6">
    <source>
        <dbReference type="EMBL" id="GEU89141.1"/>
    </source>
</evidence>
<dbReference type="InterPro" id="IPR036875">
    <property type="entry name" value="Znf_CCHC_sf"/>
</dbReference>
<dbReference type="Pfam" id="PF02902">
    <property type="entry name" value="Peptidase_C48"/>
    <property type="match status" value="1"/>
</dbReference>
<evidence type="ECO:0000256" key="2">
    <source>
        <dbReference type="ARBA" id="ARBA00022670"/>
    </source>
</evidence>
<dbReference type="GO" id="GO:0003676">
    <property type="term" value="F:nucleic acid binding"/>
    <property type="evidence" value="ECO:0007669"/>
    <property type="project" value="InterPro"/>
</dbReference>
<keyword evidence="3" id="KW-0378">Hydrolase</keyword>
<protein>
    <recommendedName>
        <fullName evidence="5">Ubiquitin-like protease family profile domain-containing protein</fullName>
    </recommendedName>
</protein>
<evidence type="ECO:0000256" key="1">
    <source>
        <dbReference type="ARBA" id="ARBA00005234"/>
    </source>
</evidence>
<dbReference type="InterPro" id="IPR032567">
    <property type="entry name" value="RTL1-rel"/>
</dbReference>
<dbReference type="Pfam" id="PF13976">
    <property type="entry name" value="gag_pre-integrs"/>
    <property type="match status" value="1"/>
</dbReference>
<feature type="domain" description="Ubiquitin-like protease family profile" evidence="5">
    <location>
        <begin position="555"/>
        <end position="1315"/>
    </location>
</feature>
<dbReference type="PROSITE" id="PS50600">
    <property type="entry name" value="ULP_PROTEASE"/>
    <property type="match status" value="1"/>
</dbReference>
<dbReference type="EMBL" id="BKCJ010009897">
    <property type="protein sequence ID" value="GEU89141.1"/>
    <property type="molecule type" value="Genomic_DNA"/>
</dbReference>
<sequence length="1516" mass="172899">MTGNMSYLSEYEEINDGYVIFGGDPKRGKITGKGKISTSKLDFKDVYFVKELKFNLFSVSQMCDKKNSVLFTNTECVILSFDFKLLDESQVLLRVLRKNNMYIVDLKNVAPLRGLTCLFANATLDESNLWYRRLGHINSKTMNKLKDLIPQAINLVKEILLKLNLPDHRSFRHSDTERLSRSEKVLKLKNLKKDASLKLSSYQIKKGWDKYPWGSHVWPTLYQQLMDENVRRWPALYATQATDEVDKKSYSIIGFAWAFKGQLPVERIVLDEAEARSRWWVSSRAYYDGRNIEDERIPRHLNRNNLFKVPSEMYREFEEQMRGYKQMMQKSDDMYKKMSRFVEYMRVGPVPQANKEPIIADQHYSISDFSEFQSNQGVLSSFHTLANSSSFFNMETPLNWQTPIESNWQTPLNWQTPNPSYLGTLNSQPPIPSHPGTSNWQYPMTSYSSNLPPPFPSHRHDAGLLNPNICDRARREHHPSIYKQSPYTVLPPTTVEDVTITGVQQTDNYFFHENVDPDKVTREAYTTMMEFILNPYDIYLDCYIKGYKLPSFFWLQLLPHLCTYMSDRSWPEGWLSGDHMNSWIQILIRERAENDNWTLSEFGTICVHPENKHFIILTDPHIIGTLDGSMRPYPSWKDVNWVYMPINAEGVHWVTGAINLADSIFYIFDSMDTDMFSASSAVTYTSVYTDSEPGRVFWGADEELSDGGSPLVFVYGYDRLPMLPVTPLSPDYIPGPEEPHTPPASQDEDKHEHVFIQPHNPDFMPKHIYPEYIPLKDEHIPPAEEQPLPPVGSPTAESQGYVAEFDPEADPEEYEDDETEDGPVDYPIDGGDDGDDDDGDSLRDDADDEDEDEEDEEEEEHLAPTNSAVVIPTDELVEVERFLAMPTPSPSPLTSLSPPSVGERLARCTTPAALPTPPLPLPLHMPLPIDRRDDIPEIEMPPRKRLCLSTLGSRYEVGESSTARPTGGQGIDYGFVSTLDAEARRRGIGEVGYGIRDTWVDPAETVPEITPMTMGEVNTRVTELAELHEHDTQGLYAILKDAQDSKTCISQRVAVDSQRVNLLMKDRIAHQETIQIVEDEAYATREAWAHSIGLSQAVHSELQTYQEQMQQTEMAELRETDHMRPGAYSMTWEVLKKKMTVKYYLQGEIKKLEIELWNLKVKENNVSAYTERFKTQDVGYETIELANDLMDQKLRTYTERQSNNKQKADESSRNNHSHQQQASKRQNVTRVYNMGTGERKPYSGKLPKCTKCHLHHNSPCAQKCHKCNKVGYFSRDCRSSGNANVVNIQRNNGANPKGNSCFECGATWYFKRDCPKLKNKDEEMVNAPGWVYAVGNAERMGNASKDPDSNVVTGTFFLNNRYASILFETGTGRSFISTAFSSLVDIVPTPLGNSYDVELADGKIVGIDTIMRGCTLKFLGHPFNIDLMPVELGSFDVIIGMDWLRRCHAVIVCDEKLVRIPYGNETLTFRGNKSNNGRESRLTVMSCLKAQEYMAKGCQIFLAQISTKNEDKSEGK</sequence>
<dbReference type="InterPro" id="IPR003653">
    <property type="entry name" value="Peptidase_C48_C"/>
</dbReference>
<name>A0A6L2NRY7_TANCI</name>
<feature type="compositionally biased region" description="Acidic residues" evidence="4">
    <location>
        <begin position="830"/>
        <end position="860"/>
    </location>
</feature>
<dbReference type="SUPFAM" id="SSF54001">
    <property type="entry name" value="Cysteine proteinases"/>
    <property type="match status" value="1"/>
</dbReference>
<evidence type="ECO:0000256" key="3">
    <source>
        <dbReference type="ARBA" id="ARBA00022801"/>
    </source>
</evidence>
<dbReference type="Gene3D" id="4.10.60.10">
    <property type="entry name" value="Zinc finger, CCHC-type"/>
    <property type="match status" value="1"/>
</dbReference>
<accession>A0A6L2NRY7</accession>
<dbReference type="PANTHER" id="PTHR15503:SF45">
    <property type="entry name" value="RNA-DIRECTED DNA POLYMERASE HOMOLOG"/>
    <property type="match status" value="1"/>
</dbReference>
<dbReference type="GO" id="GO:0008270">
    <property type="term" value="F:zinc ion binding"/>
    <property type="evidence" value="ECO:0007669"/>
    <property type="project" value="InterPro"/>
</dbReference>
<dbReference type="InterPro" id="IPR001878">
    <property type="entry name" value="Znf_CCHC"/>
</dbReference>
<organism evidence="6">
    <name type="scientific">Tanacetum cinerariifolium</name>
    <name type="common">Dalmatian daisy</name>
    <name type="synonym">Chrysanthemum cinerariifolium</name>
    <dbReference type="NCBI Taxonomy" id="118510"/>
    <lineage>
        <taxon>Eukaryota</taxon>
        <taxon>Viridiplantae</taxon>
        <taxon>Streptophyta</taxon>
        <taxon>Embryophyta</taxon>
        <taxon>Tracheophyta</taxon>
        <taxon>Spermatophyta</taxon>
        <taxon>Magnoliopsida</taxon>
        <taxon>eudicotyledons</taxon>
        <taxon>Gunneridae</taxon>
        <taxon>Pentapetalae</taxon>
        <taxon>asterids</taxon>
        <taxon>campanulids</taxon>
        <taxon>Asterales</taxon>
        <taxon>Asteraceae</taxon>
        <taxon>Asteroideae</taxon>
        <taxon>Anthemideae</taxon>
        <taxon>Anthemidinae</taxon>
        <taxon>Tanacetum</taxon>
    </lineage>
</organism>
<dbReference type="Gene3D" id="3.40.395.10">
    <property type="entry name" value="Adenoviral Proteinase, Chain A"/>
    <property type="match status" value="1"/>
</dbReference>
<evidence type="ECO:0000256" key="4">
    <source>
        <dbReference type="SAM" id="MobiDB-lite"/>
    </source>
</evidence>
<dbReference type="SMART" id="SM00343">
    <property type="entry name" value="ZnF_C2HC"/>
    <property type="match status" value="2"/>
</dbReference>
<dbReference type="PANTHER" id="PTHR15503">
    <property type="entry name" value="LDOC1 RELATED"/>
    <property type="match status" value="1"/>
</dbReference>
<feature type="region of interest" description="Disordered" evidence="4">
    <location>
        <begin position="1199"/>
        <end position="1230"/>
    </location>
</feature>
<dbReference type="CDD" id="cd00303">
    <property type="entry name" value="retropepsin_like"/>
    <property type="match status" value="1"/>
</dbReference>
<dbReference type="Pfam" id="PF08284">
    <property type="entry name" value="RVP_2"/>
    <property type="match status" value="1"/>
</dbReference>
<dbReference type="InterPro" id="IPR021109">
    <property type="entry name" value="Peptidase_aspartic_dom_sf"/>
</dbReference>
<proteinExistence type="inferred from homology"/>
<feature type="compositionally biased region" description="Acidic residues" evidence="4">
    <location>
        <begin position="807"/>
        <end position="823"/>
    </location>
</feature>
<gene>
    <name evidence="6" type="ORF">Tci_061119</name>
</gene>
<keyword evidence="2" id="KW-0645">Protease</keyword>
<dbReference type="SUPFAM" id="SSF50630">
    <property type="entry name" value="Acid proteases"/>
    <property type="match status" value="1"/>
</dbReference>
<dbReference type="Pfam" id="PF22936">
    <property type="entry name" value="Pol_BBD"/>
    <property type="match status" value="1"/>
</dbReference>
<reference evidence="6" key="1">
    <citation type="journal article" date="2019" name="Sci. Rep.">
        <title>Draft genome of Tanacetum cinerariifolium, the natural source of mosquito coil.</title>
        <authorList>
            <person name="Yamashiro T."/>
            <person name="Shiraishi A."/>
            <person name="Satake H."/>
            <person name="Nakayama K."/>
        </authorList>
    </citation>
    <scope>NUCLEOTIDE SEQUENCE</scope>
</reference>
<dbReference type="GO" id="GO:0008234">
    <property type="term" value="F:cysteine-type peptidase activity"/>
    <property type="evidence" value="ECO:0007669"/>
    <property type="project" value="InterPro"/>
</dbReference>
<evidence type="ECO:0000259" key="5">
    <source>
        <dbReference type="PROSITE" id="PS50600"/>
    </source>
</evidence>
<dbReference type="InterPro" id="IPR054722">
    <property type="entry name" value="PolX-like_BBD"/>
</dbReference>
<dbReference type="InterPro" id="IPR025724">
    <property type="entry name" value="GAG-pre-integrase_dom"/>
</dbReference>
<dbReference type="Gene3D" id="2.40.70.10">
    <property type="entry name" value="Acid Proteases"/>
    <property type="match status" value="1"/>
</dbReference>